<accession>A0A1G8DCN8</accession>
<keyword evidence="3" id="KW-1185">Reference proteome</keyword>
<evidence type="ECO:0000313" key="2">
    <source>
        <dbReference type="EMBL" id="SDH55497.1"/>
    </source>
</evidence>
<gene>
    <name evidence="2" type="ORF">SAMN04489810_3314</name>
</gene>
<dbReference type="OrthoDB" id="1352523at2"/>
<evidence type="ECO:0000313" key="3">
    <source>
        <dbReference type="Proteomes" id="UP000199009"/>
    </source>
</evidence>
<dbReference type="EMBL" id="LT629692">
    <property type="protein sequence ID" value="SDH55497.1"/>
    <property type="molecule type" value="Genomic_DNA"/>
</dbReference>
<evidence type="ECO:0000256" key="1">
    <source>
        <dbReference type="SAM" id="Phobius"/>
    </source>
</evidence>
<name>A0A1G8DCN8_9MICO</name>
<feature type="transmembrane region" description="Helical" evidence="1">
    <location>
        <begin position="67"/>
        <end position="89"/>
    </location>
</feature>
<feature type="transmembrane region" description="Helical" evidence="1">
    <location>
        <begin position="40"/>
        <end position="61"/>
    </location>
</feature>
<feature type="transmembrane region" description="Helical" evidence="1">
    <location>
        <begin position="110"/>
        <end position="133"/>
    </location>
</feature>
<protein>
    <submittedName>
        <fullName evidence="2">Uncharacterized protein</fullName>
    </submittedName>
</protein>
<organism evidence="2 3">
    <name type="scientific">Microbacterium pygmaeum</name>
    <dbReference type="NCBI Taxonomy" id="370764"/>
    <lineage>
        <taxon>Bacteria</taxon>
        <taxon>Bacillati</taxon>
        <taxon>Actinomycetota</taxon>
        <taxon>Actinomycetes</taxon>
        <taxon>Micrococcales</taxon>
        <taxon>Microbacteriaceae</taxon>
        <taxon>Microbacterium</taxon>
    </lineage>
</organism>
<keyword evidence="1" id="KW-1133">Transmembrane helix</keyword>
<keyword evidence="1" id="KW-0812">Transmembrane</keyword>
<dbReference type="RefSeq" id="WP_157681885.1">
    <property type="nucleotide sequence ID" value="NZ_LT629692.1"/>
</dbReference>
<keyword evidence="1" id="KW-0472">Membrane</keyword>
<feature type="transmembrane region" description="Helical" evidence="1">
    <location>
        <begin position="145"/>
        <end position="170"/>
    </location>
</feature>
<dbReference type="AlphaFoldDB" id="A0A1G8DCN8"/>
<reference evidence="2 3" key="1">
    <citation type="submission" date="2016-10" db="EMBL/GenBank/DDBJ databases">
        <authorList>
            <person name="de Groot N.N."/>
        </authorList>
    </citation>
    <scope>NUCLEOTIDE SEQUENCE [LARGE SCALE GENOMIC DNA]</scope>
    <source>
        <strain evidence="2 3">DSM 23142</strain>
    </source>
</reference>
<proteinExistence type="predicted"/>
<sequence length="186" mass="20218">MSTVPLTAELAPTSLDTEDRRDVTAKPARRTRVWFWVRRYGPAELACLVTMLAASALAATLTDSPPLLAIAAIAGATVGFYGVLIITVLREQLALLCPGPTRVPRALSRSFALLVAEFGVAEVLDTFCYRPLLMMAGVMVLRDPLWGLLAGKIASDVLFYVISAVCFRITERTGIRRPRRRAASPS</sequence>
<dbReference type="STRING" id="370764.SAMN04489810_3314"/>
<dbReference type="Proteomes" id="UP000199009">
    <property type="component" value="Chromosome I"/>
</dbReference>